<keyword evidence="1" id="KW-0812">Transmembrane</keyword>
<reference evidence="2" key="1">
    <citation type="submission" date="2020-07" db="EMBL/GenBank/DDBJ databases">
        <title>Huge and variable diversity of episymbiotic CPR bacteria and DPANN archaea in groundwater ecosystems.</title>
        <authorList>
            <person name="He C.Y."/>
            <person name="Keren R."/>
            <person name="Whittaker M."/>
            <person name="Farag I.F."/>
            <person name="Doudna J."/>
            <person name="Cate J.H.D."/>
            <person name="Banfield J.F."/>
        </authorList>
    </citation>
    <scope>NUCLEOTIDE SEQUENCE</scope>
    <source>
        <strain evidence="2">NC_groundwater_1813_Pr3_B-0.1um_71_17</strain>
    </source>
</reference>
<evidence type="ECO:0000313" key="3">
    <source>
        <dbReference type="Proteomes" id="UP000696931"/>
    </source>
</evidence>
<comment type="caution">
    <text evidence="2">The sequence shown here is derived from an EMBL/GenBank/DDBJ whole genome shotgun (WGS) entry which is preliminary data.</text>
</comment>
<evidence type="ECO:0000313" key="2">
    <source>
        <dbReference type="EMBL" id="MBI5170853.1"/>
    </source>
</evidence>
<sequence>MSATDDARKHPARSSYRWTTLAFAALAGAALGVIVAVAGAPSHVAMFEVRMPWDGAAPLAAEWPSTPREGESATLGNGEGGLVLTVRAPRAPRAHALAVQLRTRREGGVAALAGAGADVRSRWVARLTPEPLPAMTPAAECAAWLTAAARRDRDLARELPAPWSALPARTRVTPPVAVLERLQEVELAAAAADPAALRAALVAAARASDDWFAAGVPS</sequence>
<dbReference type="Proteomes" id="UP000696931">
    <property type="component" value="Unassembled WGS sequence"/>
</dbReference>
<accession>A0A933SFM3</accession>
<keyword evidence="1" id="KW-1133">Transmembrane helix</keyword>
<feature type="transmembrane region" description="Helical" evidence="1">
    <location>
        <begin position="21"/>
        <end position="40"/>
    </location>
</feature>
<gene>
    <name evidence="2" type="ORF">HZA61_15295</name>
</gene>
<feature type="non-terminal residue" evidence="2">
    <location>
        <position position="218"/>
    </location>
</feature>
<evidence type="ECO:0000256" key="1">
    <source>
        <dbReference type="SAM" id="Phobius"/>
    </source>
</evidence>
<name>A0A933SFM3_UNCEI</name>
<proteinExistence type="predicted"/>
<dbReference type="AlphaFoldDB" id="A0A933SFM3"/>
<organism evidence="2 3">
    <name type="scientific">Eiseniibacteriota bacterium</name>
    <dbReference type="NCBI Taxonomy" id="2212470"/>
    <lineage>
        <taxon>Bacteria</taxon>
        <taxon>Candidatus Eiseniibacteriota</taxon>
    </lineage>
</organism>
<dbReference type="EMBL" id="JACRIW010000110">
    <property type="protein sequence ID" value="MBI5170853.1"/>
    <property type="molecule type" value="Genomic_DNA"/>
</dbReference>
<keyword evidence="1" id="KW-0472">Membrane</keyword>
<protein>
    <submittedName>
        <fullName evidence="2">Uncharacterized protein</fullName>
    </submittedName>
</protein>